<accession>A0ABM7JH39</accession>
<feature type="transmembrane region" description="Helical" evidence="7">
    <location>
        <begin position="25"/>
        <end position="45"/>
    </location>
</feature>
<evidence type="ECO:0000313" key="10">
    <source>
        <dbReference type="Proteomes" id="UP000466831"/>
    </source>
</evidence>
<evidence type="ECO:0000256" key="4">
    <source>
        <dbReference type="ARBA" id="ARBA00022692"/>
    </source>
</evidence>
<dbReference type="PANTHER" id="PTHR43386">
    <property type="entry name" value="OLIGOPEPTIDE TRANSPORT SYSTEM PERMEASE PROTEIN APPC"/>
    <property type="match status" value="1"/>
</dbReference>
<feature type="transmembrane region" description="Helical" evidence="7">
    <location>
        <begin position="150"/>
        <end position="168"/>
    </location>
</feature>
<dbReference type="Proteomes" id="UP000466831">
    <property type="component" value="Chromosome"/>
</dbReference>
<dbReference type="Gene3D" id="1.10.3720.10">
    <property type="entry name" value="MetI-like"/>
    <property type="match status" value="1"/>
</dbReference>
<organism evidence="9 10">
    <name type="scientific">Mycobacterium marseillense</name>
    <dbReference type="NCBI Taxonomy" id="701042"/>
    <lineage>
        <taxon>Bacteria</taxon>
        <taxon>Bacillati</taxon>
        <taxon>Actinomycetota</taxon>
        <taxon>Actinomycetes</taxon>
        <taxon>Mycobacteriales</taxon>
        <taxon>Mycobacteriaceae</taxon>
        <taxon>Mycobacterium</taxon>
        <taxon>Mycobacterium avium complex (MAC)</taxon>
    </lineage>
</organism>
<keyword evidence="2 7" id="KW-0813">Transport</keyword>
<keyword evidence="5 7" id="KW-1133">Transmembrane helix</keyword>
<evidence type="ECO:0000256" key="2">
    <source>
        <dbReference type="ARBA" id="ARBA00022448"/>
    </source>
</evidence>
<dbReference type="CDD" id="cd06261">
    <property type="entry name" value="TM_PBP2"/>
    <property type="match status" value="1"/>
</dbReference>
<keyword evidence="6 7" id="KW-0472">Membrane</keyword>
<dbReference type="InterPro" id="IPR035906">
    <property type="entry name" value="MetI-like_sf"/>
</dbReference>
<protein>
    <submittedName>
        <fullName evidence="9">Peptide ABC transporter permease</fullName>
    </submittedName>
</protein>
<feature type="transmembrane region" description="Helical" evidence="7">
    <location>
        <begin position="199"/>
        <end position="219"/>
    </location>
</feature>
<evidence type="ECO:0000256" key="3">
    <source>
        <dbReference type="ARBA" id="ARBA00022475"/>
    </source>
</evidence>
<keyword evidence="3" id="KW-1003">Cell membrane</keyword>
<comment type="subcellular location">
    <subcellularLocation>
        <location evidence="1 7">Cell membrane</location>
        <topology evidence="1 7">Multi-pass membrane protein</topology>
    </subcellularLocation>
</comment>
<keyword evidence="4 7" id="KW-0812">Transmembrane</keyword>
<dbReference type="SUPFAM" id="SSF161098">
    <property type="entry name" value="MetI-like"/>
    <property type="match status" value="1"/>
</dbReference>
<dbReference type="PANTHER" id="PTHR43386:SF6">
    <property type="entry name" value="ABC TRANSPORTER PERMEASE PROTEIN"/>
    <property type="match status" value="1"/>
</dbReference>
<sequence>MAERITARGGFWRDTWRRLHRRPKFIGAVLLIAFVVAVALFPALFTTVDPTYADPSQSLLPASRAHWFGTDLQGHDVYARTVYGARASVTVGLGAAAIVFVVGGALGALAGFYGGWIDAVVSRVTDVFFGLPLLLAAIVLMQVLHHRTVWTVIAILALFGWPQVARIARGAVLAVRGSDYVLAAKALGMSRFQILLRHALPNALGPVIAVATIALGLFIVTEATLSYLGVGLPTSVVSWGGDINLAQARLRAGSPILFYPAGALALTVLAFMMMGDALRDALDPASRAWRA</sequence>
<dbReference type="RefSeq" id="WP_067172179.1">
    <property type="nucleotide sequence ID" value="NZ_AP022584.1"/>
</dbReference>
<dbReference type="InterPro" id="IPR000515">
    <property type="entry name" value="MetI-like"/>
</dbReference>
<evidence type="ECO:0000256" key="1">
    <source>
        <dbReference type="ARBA" id="ARBA00004651"/>
    </source>
</evidence>
<evidence type="ECO:0000256" key="6">
    <source>
        <dbReference type="ARBA" id="ARBA00023136"/>
    </source>
</evidence>
<name>A0ABM7JH39_9MYCO</name>
<feature type="transmembrane region" description="Helical" evidence="7">
    <location>
        <begin position="127"/>
        <end position="144"/>
    </location>
</feature>
<dbReference type="Pfam" id="PF00528">
    <property type="entry name" value="BPD_transp_1"/>
    <property type="match status" value="1"/>
</dbReference>
<comment type="similarity">
    <text evidence="7">Belongs to the binding-protein-dependent transport system permease family.</text>
</comment>
<dbReference type="Pfam" id="PF12911">
    <property type="entry name" value="OppC_N"/>
    <property type="match status" value="1"/>
</dbReference>
<dbReference type="EMBL" id="AP022584">
    <property type="protein sequence ID" value="BBY13254.1"/>
    <property type="molecule type" value="Genomic_DNA"/>
</dbReference>
<feature type="transmembrane region" description="Helical" evidence="7">
    <location>
        <begin position="93"/>
        <end position="115"/>
    </location>
</feature>
<evidence type="ECO:0000259" key="8">
    <source>
        <dbReference type="PROSITE" id="PS50928"/>
    </source>
</evidence>
<proteinExistence type="inferred from homology"/>
<keyword evidence="10" id="KW-1185">Reference proteome</keyword>
<dbReference type="InterPro" id="IPR025966">
    <property type="entry name" value="OppC_N"/>
</dbReference>
<dbReference type="InterPro" id="IPR050366">
    <property type="entry name" value="BP-dependent_transpt_permease"/>
</dbReference>
<feature type="domain" description="ABC transmembrane type-1" evidence="8">
    <location>
        <begin position="85"/>
        <end position="275"/>
    </location>
</feature>
<evidence type="ECO:0000313" key="9">
    <source>
        <dbReference type="EMBL" id="BBY13254.1"/>
    </source>
</evidence>
<dbReference type="PROSITE" id="PS50928">
    <property type="entry name" value="ABC_TM1"/>
    <property type="match status" value="1"/>
</dbReference>
<reference evidence="9 10" key="1">
    <citation type="journal article" date="2019" name="Emerg. Microbes Infect.">
        <title>Comprehensive subspecies identification of 175 nontuberculous mycobacteria species based on 7547 genomic profiles.</title>
        <authorList>
            <person name="Matsumoto Y."/>
            <person name="Kinjo T."/>
            <person name="Motooka D."/>
            <person name="Nabeya D."/>
            <person name="Jung N."/>
            <person name="Uechi K."/>
            <person name="Horii T."/>
            <person name="Iida T."/>
            <person name="Fujita J."/>
            <person name="Nakamura S."/>
        </authorList>
    </citation>
    <scope>NUCLEOTIDE SEQUENCE [LARGE SCALE GENOMIC DNA]</scope>
    <source>
        <strain evidence="9 10">JCM 17324</strain>
    </source>
</reference>
<evidence type="ECO:0000256" key="7">
    <source>
        <dbReference type="RuleBase" id="RU363032"/>
    </source>
</evidence>
<gene>
    <name evidence="9" type="primary">dppC</name>
    <name evidence="9" type="ORF">MMARJ_39940</name>
</gene>
<feature type="transmembrane region" description="Helical" evidence="7">
    <location>
        <begin position="257"/>
        <end position="274"/>
    </location>
</feature>
<evidence type="ECO:0000256" key="5">
    <source>
        <dbReference type="ARBA" id="ARBA00022989"/>
    </source>
</evidence>